<dbReference type="Proteomes" id="UP001352223">
    <property type="component" value="Unassembled WGS sequence"/>
</dbReference>
<keyword evidence="1" id="KW-0472">Membrane</keyword>
<gene>
    <name evidence="3" type="ORF">OKJ48_00095</name>
</gene>
<keyword evidence="1" id="KW-1133">Transmembrane helix</keyword>
<evidence type="ECO:0000313" key="4">
    <source>
        <dbReference type="Proteomes" id="UP001352223"/>
    </source>
</evidence>
<dbReference type="RefSeq" id="WP_324765655.1">
    <property type="nucleotide sequence ID" value="NZ_BAAATS010000022.1"/>
</dbReference>
<reference evidence="3 4" key="1">
    <citation type="submission" date="2022-10" db="EMBL/GenBank/DDBJ databases">
        <authorList>
            <person name="Xie J."/>
            <person name="Shen N."/>
        </authorList>
    </citation>
    <scope>NUCLEOTIDE SEQUENCE [LARGE SCALE GENOMIC DNA]</scope>
    <source>
        <strain evidence="3 4">DSM 41681</strain>
    </source>
</reference>
<name>A0ABU6C4A6_9ACTN</name>
<proteinExistence type="predicted"/>
<keyword evidence="4" id="KW-1185">Reference proteome</keyword>
<feature type="transmembrane region" description="Helical" evidence="1">
    <location>
        <begin position="29"/>
        <end position="47"/>
    </location>
</feature>
<feature type="chain" id="PRO_5046512136" evidence="2">
    <location>
        <begin position="20"/>
        <end position="58"/>
    </location>
</feature>
<protein>
    <submittedName>
        <fullName evidence="3">Uncharacterized protein</fullName>
    </submittedName>
</protein>
<evidence type="ECO:0000313" key="3">
    <source>
        <dbReference type="EMBL" id="MEB3958670.1"/>
    </source>
</evidence>
<keyword evidence="1" id="KW-0812">Transmembrane</keyword>
<comment type="caution">
    <text evidence="3">The sequence shown here is derived from an EMBL/GenBank/DDBJ whole genome shotgun (WGS) entry which is preliminary data.</text>
</comment>
<dbReference type="EMBL" id="JAOZYB010000001">
    <property type="protein sequence ID" value="MEB3958670.1"/>
    <property type="molecule type" value="Genomic_DNA"/>
</dbReference>
<organism evidence="3 4">
    <name type="scientific">Streptomyces kunmingensis</name>
    <dbReference type="NCBI Taxonomy" id="68225"/>
    <lineage>
        <taxon>Bacteria</taxon>
        <taxon>Bacillati</taxon>
        <taxon>Actinomycetota</taxon>
        <taxon>Actinomycetes</taxon>
        <taxon>Kitasatosporales</taxon>
        <taxon>Streptomycetaceae</taxon>
        <taxon>Streptomyces</taxon>
    </lineage>
</organism>
<evidence type="ECO:0000256" key="2">
    <source>
        <dbReference type="SAM" id="SignalP"/>
    </source>
</evidence>
<evidence type="ECO:0000256" key="1">
    <source>
        <dbReference type="SAM" id="Phobius"/>
    </source>
</evidence>
<accession>A0ABU6C4A6</accession>
<feature type="signal peptide" evidence="2">
    <location>
        <begin position="1"/>
        <end position="19"/>
    </location>
</feature>
<sequence>MKKSIMTAGTPLISGTVIAAASITQGNYVGGGFALVTCAVISSVLHFKSRRRRRPAGA</sequence>
<keyword evidence="2" id="KW-0732">Signal</keyword>